<comment type="caution">
    <text evidence="1">The sequence shown here is derived from an EMBL/GenBank/DDBJ whole genome shotgun (WGS) entry which is preliminary data.</text>
</comment>
<evidence type="ECO:0000313" key="1">
    <source>
        <dbReference type="EMBL" id="PZR55241.1"/>
    </source>
</evidence>
<proteinExistence type="predicted"/>
<dbReference type="AlphaFoldDB" id="A0A2W5YJ91"/>
<accession>A0A2W5YJ91</accession>
<organism evidence="1 2">
    <name type="scientific">Xylanimonas oleitrophica</name>
    <dbReference type="NCBI Taxonomy" id="2607479"/>
    <lineage>
        <taxon>Bacteria</taxon>
        <taxon>Bacillati</taxon>
        <taxon>Actinomycetota</taxon>
        <taxon>Actinomycetes</taxon>
        <taxon>Micrococcales</taxon>
        <taxon>Promicromonosporaceae</taxon>
        <taxon>Xylanimonas</taxon>
    </lineage>
</organism>
<gene>
    <name evidence="1" type="ORF">DNL40_02400</name>
</gene>
<keyword evidence="2" id="KW-1185">Reference proteome</keyword>
<reference evidence="1 2" key="1">
    <citation type="submission" date="2018-06" db="EMBL/GenBank/DDBJ databases">
        <title>Whole genome sequencing of a novel hydrocarbon degrading bacterial strain, PW21 isolated from oil contaminated produced water sample.</title>
        <authorList>
            <person name="Nagkirti P."/>
            <person name="Shaikh A."/>
            <person name="Gowdaman V."/>
            <person name="Engineer A.E."/>
            <person name="Dagar S."/>
            <person name="Dhakephalkar P.K."/>
        </authorList>
    </citation>
    <scope>NUCLEOTIDE SEQUENCE [LARGE SCALE GENOMIC DNA]</scope>
    <source>
        <strain evidence="1 2">PW21</strain>
    </source>
</reference>
<protein>
    <submittedName>
        <fullName evidence="1">Uncharacterized protein</fullName>
    </submittedName>
</protein>
<dbReference type="RefSeq" id="WP_111249605.1">
    <property type="nucleotide sequence ID" value="NZ_QKWH01000001.1"/>
</dbReference>
<sequence length="84" mass="9336">MTAKTLATLQLDDVGRRVTFETNGTTVTGYLTDFRVETDYVTEVTMTQDPDEAARIPTRKTVTVTVWPWTATGLPGDTRVKVAR</sequence>
<name>A0A2W5YJ91_9MICO</name>
<dbReference type="EMBL" id="QKWH01000001">
    <property type="protein sequence ID" value="PZR55241.1"/>
    <property type="molecule type" value="Genomic_DNA"/>
</dbReference>
<evidence type="ECO:0000313" key="2">
    <source>
        <dbReference type="Proteomes" id="UP000248783"/>
    </source>
</evidence>
<dbReference type="Proteomes" id="UP000248783">
    <property type="component" value="Unassembled WGS sequence"/>
</dbReference>